<dbReference type="STRING" id="1231623.Tasa_009_186"/>
<dbReference type="EMBL" id="BALE01000009">
    <property type="protein sequence ID" value="GAN53391.1"/>
    <property type="molecule type" value="Genomic_DNA"/>
</dbReference>
<reference evidence="2 3" key="1">
    <citation type="submission" date="2012-10" db="EMBL/GenBank/DDBJ databases">
        <title>Genome sequencing of Tanticharoenia sakaeratensis NBRC 103193.</title>
        <authorList>
            <person name="Azuma Y."/>
            <person name="Hadano H."/>
            <person name="Hirakawa H."/>
            <person name="Matsushita K."/>
        </authorList>
    </citation>
    <scope>NUCLEOTIDE SEQUENCE [LARGE SCALE GENOMIC DNA]</scope>
    <source>
        <strain evidence="2 3">NBRC 103193</strain>
    </source>
</reference>
<keyword evidence="3" id="KW-1185">Reference proteome</keyword>
<dbReference type="AlphaFoldDB" id="A0A0D6MIT1"/>
<dbReference type="Gene3D" id="3.30.70.100">
    <property type="match status" value="1"/>
</dbReference>
<dbReference type="SMART" id="SM01034">
    <property type="entry name" value="BLUF"/>
    <property type="match status" value="1"/>
</dbReference>
<evidence type="ECO:0000313" key="2">
    <source>
        <dbReference type="EMBL" id="GAN53391.1"/>
    </source>
</evidence>
<gene>
    <name evidence="2" type="ORF">Tasa_009_186</name>
</gene>
<name>A0A0D6MIT1_9PROT</name>
<dbReference type="SUPFAM" id="SSF54975">
    <property type="entry name" value="Acylphosphatase/BLUF domain-like"/>
    <property type="match status" value="1"/>
</dbReference>
<dbReference type="Proteomes" id="UP000032679">
    <property type="component" value="Unassembled WGS sequence"/>
</dbReference>
<dbReference type="PROSITE" id="PS50925">
    <property type="entry name" value="BLUF"/>
    <property type="match status" value="1"/>
</dbReference>
<dbReference type="InterPro" id="IPR007024">
    <property type="entry name" value="BLUF_domain"/>
</dbReference>
<dbReference type="OrthoDB" id="196105at2"/>
<dbReference type="GO" id="GO:0009882">
    <property type="term" value="F:blue light photoreceptor activity"/>
    <property type="evidence" value="ECO:0007669"/>
    <property type="project" value="InterPro"/>
</dbReference>
<organism evidence="2 3">
    <name type="scientific">Tanticharoenia sakaeratensis NBRC 103193</name>
    <dbReference type="NCBI Taxonomy" id="1231623"/>
    <lineage>
        <taxon>Bacteria</taxon>
        <taxon>Pseudomonadati</taxon>
        <taxon>Pseudomonadota</taxon>
        <taxon>Alphaproteobacteria</taxon>
        <taxon>Acetobacterales</taxon>
        <taxon>Acetobacteraceae</taxon>
        <taxon>Tanticharoenia</taxon>
    </lineage>
</organism>
<accession>A0A0D6MIT1</accession>
<dbReference type="RefSeq" id="WP_053053668.1">
    <property type="nucleotide sequence ID" value="NZ_BALE01000009.1"/>
</dbReference>
<evidence type="ECO:0000259" key="1">
    <source>
        <dbReference type="PROSITE" id="PS50925"/>
    </source>
</evidence>
<sequence>MSALYQVLYCSRNRMSGGSKLVSDNIETILAISRQNNARDQVPGGLIFSDGCFAQVLEGPMDAVVAAFERIQCDERHSEVIVLRSGPIQARSFADWSMAFTGSSDTTLSSQLPISAVSEDGDAVLALLKSVVVRETEWLRRRVN</sequence>
<dbReference type="GO" id="GO:0071949">
    <property type="term" value="F:FAD binding"/>
    <property type="evidence" value="ECO:0007669"/>
    <property type="project" value="InterPro"/>
</dbReference>
<dbReference type="InterPro" id="IPR036046">
    <property type="entry name" value="Acylphosphatase-like_dom_sf"/>
</dbReference>
<proteinExistence type="predicted"/>
<comment type="caution">
    <text evidence="2">The sequence shown here is derived from an EMBL/GenBank/DDBJ whole genome shotgun (WGS) entry which is preliminary data.</text>
</comment>
<dbReference type="Pfam" id="PF04940">
    <property type="entry name" value="BLUF"/>
    <property type="match status" value="1"/>
</dbReference>
<evidence type="ECO:0000313" key="3">
    <source>
        <dbReference type="Proteomes" id="UP000032679"/>
    </source>
</evidence>
<feature type="domain" description="BLUF" evidence="1">
    <location>
        <begin position="4"/>
        <end position="99"/>
    </location>
</feature>
<protein>
    <submittedName>
        <fullName evidence="2">Activator of photopigment and puc with BLUF domain</fullName>
    </submittedName>
</protein>